<accession>A0A439DPP5</accession>
<evidence type="ECO:0000313" key="1">
    <source>
        <dbReference type="EMBL" id="RWA17583.1"/>
    </source>
</evidence>
<keyword evidence="2" id="KW-1185">Reference proteome</keyword>
<protein>
    <submittedName>
        <fullName evidence="1">Uncharacterized protein</fullName>
    </submittedName>
</protein>
<dbReference type="EMBL" id="ATDN01000034">
    <property type="protein sequence ID" value="RWA17583.1"/>
    <property type="molecule type" value="Genomic_DNA"/>
</dbReference>
<dbReference type="Proteomes" id="UP000287177">
    <property type="component" value="Unassembled WGS sequence"/>
</dbReference>
<proteinExistence type="predicted"/>
<dbReference type="RefSeq" id="WP_128110166.1">
    <property type="nucleotide sequence ID" value="NZ_ATDN01000034.1"/>
</dbReference>
<comment type="caution">
    <text evidence="1">The sequence shown here is derived from an EMBL/GenBank/DDBJ whole genome shotgun (WGS) entry which is preliminary data.</text>
</comment>
<evidence type="ECO:0000313" key="2">
    <source>
        <dbReference type="Proteomes" id="UP000287177"/>
    </source>
</evidence>
<dbReference type="AlphaFoldDB" id="A0A439DPP5"/>
<organism evidence="1 2">
    <name type="scientific">Mycolicibacterium elephantis DSM 44368</name>
    <dbReference type="NCBI Taxonomy" id="1335622"/>
    <lineage>
        <taxon>Bacteria</taxon>
        <taxon>Bacillati</taxon>
        <taxon>Actinomycetota</taxon>
        <taxon>Actinomycetes</taxon>
        <taxon>Mycobacteriales</taxon>
        <taxon>Mycobacteriaceae</taxon>
        <taxon>Mycolicibacterium</taxon>
    </lineage>
</organism>
<gene>
    <name evidence="1" type="ORF">MELE44368_05400</name>
</gene>
<reference evidence="1 2" key="1">
    <citation type="submission" date="2013-06" db="EMBL/GenBank/DDBJ databases">
        <title>The draft sequence of the Mycobacterium elephantis genome.</title>
        <authorList>
            <person name="Pettersson F.B."/>
            <person name="Das S."/>
            <person name="Dasgupta S."/>
            <person name="Bhattacharya A."/>
            <person name="Kirsebom L.A."/>
        </authorList>
    </citation>
    <scope>NUCLEOTIDE SEQUENCE [LARGE SCALE GENOMIC DNA]</scope>
    <source>
        <strain evidence="1 2">DSM 44368</strain>
    </source>
</reference>
<sequence length="79" mass="9036">MAETEQDTTERDPVMVLLDGVREFARTRDEQAGREVLLAMVKQYLAELSAAELDALLEEVREPAETAYPESWRQPKARD</sequence>
<name>A0A439DPP5_9MYCO</name>